<dbReference type="Proteomes" id="UP001476798">
    <property type="component" value="Unassembled WGS sequence"/>
</dbReference>
<keyword evidence="3" id="KW-1185">Reference proteome</keyword>
<evidence type="ECO:0000313" key="2">
    <source>
        <dbReference type="EMBL" id="MEQ2185467.1"/>
    </source>
</evidence>
<protein>
    <recommendedName>
        <fullName evidence="1">Rab geranylgeranyltransferase alpha subunit insert-domain domain-containing protein</fullName>
    </recommendedName>
</protein>
<comment type="caution">
    <text evidence="2">The sequence shown here is derived from an EMBL/GenBank/DDBJ whole genome shotgun (WGS) entry which is preliminary data.</text>
</comment>
<accession>A0ABV0PQE1</accession>
<feature type="domain" description="Rab geranylgeranyltransferase alpha subunit insert-domain" evidence="1">
    <location>
        <begin position="24"/>
        <end position="71"/>
    </location>
</feature>
<reference evidence="2 3" key="1">
    <citation type="submission" date="2021-06" db="EMBL/GenBank/DDBJ databases">
        <authorList>
            <person name="Palmer J.M."/>
        </authorList>
    </citation>
    <scope>NUCLEOTIDE SEQUENCE [LARGE SCALE GENOMIC DNA]</scope>
    <source>
        <strain evidence="2 3">GA_2019</strain>
        <tissue evidence="2">Muscle</tissue>
    </source>
</reference>
<dbReference type="SUPFAM" id="SSF49594">
    <property type="entry name" value="Rab geranylgeranyltransferase alpha-subunit, insert domain"/>
    <property type="match status" value="1"/>
</dbReference>
<dbReference type="EMBL" id="JAHRIO010081528">
    <property type="protein sequence ID" value="MEQ2185467.1"/>
    <property type="molecule type" value="Genomic_DNA"/>
</dbReference>
<evidence type="ECO:0000313" key="3">
    <source>
        <dbReference type="Proteomes" id="UP001476798"/>
    </source>
</evidence>
<proteinExistence type="predicted"/>
<dbReference type="InterPro" id="IPR036254">
    <property type="entry name" value="RabGGT_asu_insert-dom_sf"/>
</dbReference>
<dbReference type="Pfam" id="PF07711">
    <property type="entry name" value="RabGGT_insert"/>
    <property type="match status" value="1"/>
</dbReference>
<name>A0ABV0PQE1_9TELE</name>
<feature type="non-terminal residue" evidence="2">
    <location>
        <position position="1"/>
    </location>
</feature>
<gene>
    <name evidence="2" type="ORF">GOODEAATRI_018412</name>
</gene>
<dbReference type="Gene3D" id="2.60.40.1130">
    <property type="entry name" value="Rab geranylgeranyltransferase alpha-subunit, insert domain"/>
    <property type="match status" value="1"/>
</dbReference>
<dbReference type="InterPro" id="IPR009087">
    <property type="entry name" value="RabGGT_asu_insert-domain"/>
</dbReference>
<evidence type="ECO:0000259" key="1">
    <source>
        <dbReference type="Pfam" id="PF07711"/>
    </source>
</evidence>
<organism evidence="2 3">
    <name type="scientific">Goodea atripinnis</name>
    <dbReference type="NCBI Taxonomy" id="208336"/>
    <lineage>
        <taxon>Eukaryota</taxon>
        <taxon>Metazoa</taxon>
        <taxon>Chordata</taxon>
        <taxon>Craniata</taxon>
        <taxon>Vertebrata</taxon>
        <taxon>Euteleostomi</taxon>
        <taxon>Actinopterygii</taxon>
        <taxon>Neopterygii</taxon>
        <taxon>Teleostei</taxon>
        <taxon>Neoteleostei</taxon>
        <taxon>Acanthomorphata</taxon>
        <taxon>Ovalentaria</taxon>
        <taxon>Atherinomorphae</taxon>
        <taxon>Cyprinodontiformes</taxon>
        <taxon>Goodeidae</taxon>
        <taxon>Goodea</taxon>
    </lineage>
</organism>
<sequence>CNFSNLEVDAYVFLCRFTSGARRDDKLCVRHQPSPLQAQSAGLLLVLDGQPQRVEWQSVHPHFKHSPVWVSFHLRTLFL</sequence>